<evidence type="ECO:0000313" key="2">
    <source>
        <dbReference type="Proteomes" id="UP000251800"/>
    </source>
</evidence>
<sequence>MPGPLIQHQGRAWRVVEYLQDCDSWVLTAVDQTGVIQSDQFGDPRRRVPETRLVDRSNHPQLHAEIQSLMAGGANN</sequence>
<dbReference type="Proteomes" id="UP000251800">
    <property type="component" value="Unassembled WGS sequence"/>
</dbReference>
<keyword evidence="2" id="KW-1185">Reference proteome</keyword>
<comment type="caution">
    <text evidence="1">The sequence shown here is derived from an EMBL/GenBank/DDBJ whole genome shotgun (WGS) entry which is preliminary data.</text>
</comment>
<evidence type="ECO:0000313" key="1">
    <source>
        <dbReference type="EMBL" id="PWN55834.1"/>
    </source>
</evidence>
<protein>
    <submittedName>
        <fullName evidence="1">Uncharacterized protein</fullName>
    </submittedName>
</protein>
<dbReference type="RefSeq" id="WP_133249206.1">
    <property type="nucleotide sequence ID" value="NZ_QEQK01000008.1"/>
</dbReference>
<dbReference type="AlphaFoldDB" id="A0A363UKA3"/>
<proteinExistence type="predicted"/>
<reference evidence="1 2" key="1">
    <citation type="submission" date="2018-05" db="EMBL/GenBank/DDBJ databases">
        <title>Abyssibacter profundi OUC007T gen. nov., sp. nov, a marine bacterium isolated from seawater of the Mariana Trench.</title>
        <authorList>
            <person name="Zhou S."/>
        </authorList>
    </citation>
    <scope>NUCLEOTIDE SEQUENCE [LARGE SCALE GENOMIC DNA]</scope>
    <source>
        <strain evidence="1 2">OUC007</strain>
    </source>
</reference>
<dbReference type="EMBL" id="QEQK01000008">
    <property type="protein sequence ID" value="PWN55834.1"/>
    <property type="molecule type" value="Genomic_DNA"/>
</dbReference>
<accession>A0A363UKA3</accession>
<organism evidence="1 2">
    <name type="scientific">Abyssibacter profundi</name>
    <dbReference type="NCBI Taxonomy" id="2182787"/>
    <lineage>
        <taxon>Bacteria</taxon>
        <taxon>Pseudomonadati</taxon>
        <taxon>Pseudomonadota</taxon>
        <taxon>Gammaproteobacteria</taxon>
        <taxon>Chromatiales</taxon>
        <taxon>Oceanococcaceae</taxon>
        <taxon>Abyssibacter</taxon>
    </lineage>
</organism>
<gene>
    <name evidence="1" type="ORF">DEH80_10465</name>
</gene>
<dbReference type="OrthoDB" id="7066453at2"/>
<name>A0A363UKA3_9GAMM</name>